<dbReference type="KEGG" id="spib:G8759_01200"/>
<sequence length="58" mass="6483">MKKASSKSVHMESSIQYDDAGNGKQVALLCLFNMGVRGHLINIERSRKRSFDESGHFA</sequence>
<dbReference type="RefSeq" id="WP_167204454.1">
    <property type="nucleotide sequence ID" value="NZ_CP050063.1"/>
</dbReference>
<proteinExistence type="predicted"/>
<name>A0A6G9AFV1_9BACT</name>
<reference evidence="1 2" key="1">
    <citation type="submission" date="2020-03" db="EMBL/GenBank/DDBJ databases">
        <authorList>
            <person name="Kim M.K."/>
        </authorList>
    </citation>
    <scope>NUCLEOTIDE SEQUENCE [LARGE SCALE GENOMIC DNA]</scope>
    <source>
        <strain evidence="1 2">BT328</strain>
    </source>
</reference>
<accession>A0A6G9AFV1</accession>
<dbReference type="AlphaFoldDB" id="A0A6G9AFV1"/>
<protein>
    <submittedName>
        <fullName evidence="1">Uncharacterized protein</fullName>
    </submittedName>
</protein>
<evidence type="ECO:0000313" key="2">
    <source>
        <dbReference type="Proteomes" id="UP000501802"/>
    </source>
</evidence>
<organism evidence="1 2">
    <name type="scientific">Spirosoma aureum</name>
    <dbReference type="NCBI Taxonomy" id="2692134"/>
    <lineage>
        <taxon>Bacteria</taxon>
        <taxon>Pseudomonadati</taxon>
        <taxon>Bacteroidota</taxon>
        <taxon>Cytophagia</taxon>
        <taxon>Cytophagales</taxon>
        <taxon>Cytophagaceae</taxon>
        <taxon>Spirosoma</taxon>
    </lineage>
</organism>
<gene>
    <name evidence="1" type="ORF">G8759_01200</name>
</gene>
<dbReference type="EMBL" id="CP050063">
    <property type="protein sequence ID" value="QIP11352.1"/>
    <property type="molecule type" value="Genomic_DNA"/>
</dbReference>
<keyword evidence="2" id="KW-1185">Reference proteome</keyword>
<dbReference type="Proteomes" id="UP000501802">
    <property type="component" value="Chromosome"/>
</dbReference>
<evidence type="ECO:0000313" key="1">
    <source>
        <dbReference type="EMBL" id="QIP11352.1"/>
    </source>
</evidence>